<sequence>MNKSKSEKTLPFKNEIIKQIESSFNLKFQELAIKRKNVQNLEFKQQKHKLQMEMNTEIQNEINSQKKIGLEKKIEKTMKLKTERRREILREIAQKNHKFSASVQARKIILQNEEKQKVEEYFKWKKSIQDNPQISQASREDPSKLSKKNFHNESLFTKRESITAETINKMKEKTAKHEENRLTHLTELLDKPGCTRWLKSASGGRIKSVLKSFPASVCNTTRNLPTWDCINGYTGPALTTRTDFSHKNEDYKINEDLVKSYCHKLNPNSSVLTIDQAMLYLQLRGNGCPKEEAISFSSRQRCRIDSTQRYDGPVGYKILKRIDNRKQGPNWNGWQVHQAEYHSEFKYKPYKNYDTFEDYSVFADGYEKFTRKYDIVDGVLVKKDQFNEKDFDLSLSPPRIKKKEISDLEKSLHEEIENKIDEKEVPEIIEIKATNVSQEQPKIDKIIRHTQKSYTQLLPRFSVQQLSEKKPEIEKKVESKPPEDKIDLVEEKGTTKIVVRSVKPVINPTQSTSFASSEFRSPRGSYSRDFRIMVNKSKTTFPPKNEEQPQKPLIDLLRSNFELWENQTEFMDQKIKNENEATSSNSDIKNFEEKSKSIIAENSRSDIAKESPLLSKIKGKNQKNLEAPLQKFKFTDKGEEINKQDKKFKNNNKSHAEKEHKPKKRKFI</sequence>
<reference evidence="2" key="1">
    <citation type="submission" date="2021-09" db="EMBL/GenBank/DDBJ databases">
        <authorList>
            <consortium name="AG Swart"/>
            <person name="Singh M."/>
            <person name="Singh A."/>
            <person name="Seah K."/>
            <person name="Emmerich C."/>
        </authorList>
    </citation>
    <scope>NUCLEOTIDE SEQUENCE</scope>
    <source>
        <strain evidence="2">ATCC30299</strain>
    </source>
</reference>
<dbReference type="Proteomes" id="UP001162131">
    <property type="component" value="Unassembled WGS sequence"/>
</dbReference>
<gene>
    <name evidence="2" type="ORF">BSTOLATCC_MIC32927</name>
</gene>
<evidence type="ECO:0000313" key="3">
    <source>
        <dbReference type="Proteomes" id="UP001162131"/>
    </source>
</evidence>
<name>A0AAU9JCU8_9CILI</name>
<protein>
    <submittedName>
        <fullName evidence="2">Uncharacterized protein</fullName>
    </submittedName>
</protein>
<dbReference type="AlphaFoldDB" id="A0AAU9JCU8"/>
<feature type="region of interest" description="Disordered" evidence="1">
    <location>
        <begin position="618"/>
        <end position="668"/>
    </location>
</feature>
<dbReference type="EMBL" id="CAJZBQ010000033">
    <property type="protein sequence ID" value="CAG9323022.1"/>
    <property type="molecule type" value="Genomic_DNA"/>
</dbReference>
<evidence type="ECO:0000313" key="2">
    <source>
        <dbReference type="EMBL" id="CAG9323022.1"/>
    </source>
</evidence>
<evidence type="ECO:0000256" key="1">
    <source>
        <dbReference type="SAM" id="MobiDB-lite"/>
    </source>
</evidence>
<accession>A0AAU9JCU8</accession>
<organism evidence="2 3">
    <name type="scientific">Blepharisma stoltei</name>
    <dbReference type="NCBI Taxonomy" id="1481888"/>
    <lineage>
        <taxon>Eukaryota</taxon>
        <taxon>Sar</taxon>
        <taxon>Alveolata</taxon>
        <taxon>Ciliophora</taxon>
        <taxon>Postciliodesmatophora</taxon>
        <taxon>Heterotrichea</taxon>
        <taxon>Heterotrichida</taxon>
        <taxon>Blepharismidae</taxon>
        <taxon>Blepharisma</taxon>
    </lineage>
</organism>
<comment type="caution">
    <text evidence="2">The sequence shown here is derived from an EMBL/GenBank/DDBJ whole genome shotgun (WGS) entry which is preliminary data.</text>
</comment>
<keyword evidence="3" id="KW-1185">Reference proteome</keyword>
<feature type="compositionally biased region" description="Basic and acidic residues" evidence="1">
    <location>
        <begin position="633"/>
        <end position="660"/>
    </location>
</feature>
<proteinExistence type="predicted"/>